<evidence type="ECO:0008006" key="3">
    <source>
        <dbReference type="Google" id="ProtNLM"/>
    </source>
</evidence>
<evidence type="ECO:0000313" key="2">
    <source>
        <dbReference type="Proteomes" id="UP000799779"/>
    </source>
</evidence>
<proteinExistence type="predicted"/>
<keyword evidence="2" id="KW-1185">Reference proteome</keyword>
<protein>
    <recommendedName>
        <fullName evidence="3">BTB domain-containing protein</fullName>
    </recommendedName>
</protein>
<dbReference type="Proteomes" id="UP000799779">
    <property type="component" value="Unassembled WGS sequence"/>
</dbReference>
<gene>
    <name evidence="1" type="ORF">P154DRAFT_571317</name>
</gene>
<organism evidence="1 2">
    <name type="scientific">Amniculicola lignicola CBS 123094</name>
    <dbReference type="NCBI Taxonomy" id="1392246"/>
    <lineage>
        <taxon>Eukaryota</taxon>
        <taxon>Fungi</taxon>
        <taxon>Dikarya</taxon>
        <taxon>Ascomycota</taxon>
        <taxon>Pezizomycotina</taxon>
        <taxon>Dothideomycetes</taxon>
        <taxon>Pleosporomycetidae</taxon>
        <taxon>Pleosporales</taxon>
        <taxon>Amniculicolaceae</taxon>
        <taxon>Amniculicola</taxon>
    </lineage>
</organism>
<dbReference type="Gene3D" id="3.30.710.10">
    <property type="entry name" value="Potassium Channel Kv1.1, Chain A"/>
    <property type="match status" value="1"/>
</dbReference>
<dbReference type="SUPFAM" id="SSF54695">
    <property type="entry name" value="POZ domain"/>
    <property type="match status" value="1"/>
</dbReference>
<dbReference type="AlphaFoldDB" id="A0A6A5WTG5"/>
<evidence type="ECO:0000313" key="1">
    <source>
        <dbReference type="EMBL" id="KAF2005103.1"/>
    </source>
</evidence>
<sequence>MSSNSTAHSGNDSDMEERVVRSTITLHDHGDVTLLIGTGEEQQPVFVSKGTMQLASPIWRAMFDGPWSENQADMIPFPDDDVDAMLLVLRIAHLRFHEIRENNKPSIDQVFQLAIT</sequence>
<dbReference type="OrthoDB" id="5275938at2759"/>
<dbReference type="CDD" id="cd18186">
    <property type="entry name" value="BTB_POZ_ZBTB_KLHL-like"/>
    <property type="match status" value="1"/>
</dbReference>
<dbReference type="EMBL" id="ML977564">
    <property type="protein sequence ID" value="KAF2005103.1"/>
    <property type="molecule type" value="Genomic_DNA"/>
</dbReference>
<dbReference type="InterPro" id="IPR011333">
    <property type="entry name" value="SKP1/BTB/POZ_sf"/>
</dbReference>
<name>A0A6A5WTG5_9PLEO</name>
<accession>A0A6A5WTG5</accession>
<reference evidence="1" key="1">
    <citation type="journal article" date="2020" name="Stud. Mycol.">
        <title>101 Dothideomycetes genomes: a test case for predicting lifestyles and emergence of pathogens.</title>
        <authorList>
            <person name="Haridas S."/>
            <person name="Albert R."/>
            <person name="Binder M."/>
            <person name="Bloem J."/>
            <person name="Labutti K."/>
            <person name="Salamov A."/>
            <person name="Andreopoulos B."/>
            <person name="Baker S."/>
            <person name="Barry K."/>
            <person name="Bills G."/>
            <person name="Bluhm B."/>
            <person name="Cannon C."/>
            <person name="Castanera R."/>
            <person name="Culley D."/>
            <person name="Daum C."/>
            <person name="Ezra D."/>
            <person name="Gonzalez J."/>
            <person name="Henrissat B."/>
            <person name="Kuo A."/>
            <person name="Liang C."/>
            <person name="Lipzen A."/>
            <person name="Lutzoni F."/>
            <person name="Magnuson J."/>
            <person name="Mondo S."/>
            <person name="Nolan M."/>
            <person name="Ohm R."/>
            <person name="Pangilinan J."/>
            <person name="Park H.-J."/>
            <person name="Ramirez L."/>
            <person name="Alfaro M."/>
            <person name="Sun H."/>
            <person name="Tritt A."/>
            <person name="Yoshinaga Y."/>
            <person name="Zwiers L.-H."/>
            <person name="Turgeon B."/>
            <person name="Goodwin S."/>
            <person name="Spatafora J."/>
            <person name="Crous P."/>
            <person name="Grigoriev I."/>
        </authorList>
    </citation>
    <scope>NUCLEOTIDE SEQUENCE</scope>
    <source>
        <strain evidence="1">CBS 123094</strain>
    </source>
</reference>